<keyword evidence="2" id="KW-0732">Signal</keyword>
<dbReference type="OrthoDB" id="5337308at2759"/>
<organism evidence="3 4">
    <name type="scientific">Didymella heteroderae</name>
    <dbReference type="NCBI Taxonomy" id="1769908"/>
    <lineage>
        <taxon>Eukaryota</taxon>
        <taxon>Fungi</taxon>
        <taxon>Dikarya</taxon>
        <taxon>Ascomycota</taxon>
        <taxon>Pezizomycotina</taxon>
        <taxon>Dothideomycetes</taxon>
        <taxon>Pleosporomycetidae</taxon>
        <taxon>Pleosporales</taxon>
        <taxon>Pleosporineae</taxon>
        <taxon>Didymellaceae</taxon>
        <taxon>Didymella</taxon>
    </lineage>
</organism>
<protein>
    <submittedName>
        <fullName evidence="3">Uncharacterized protein</fullName>
    </submittedName>
</protein>
<feature type="region of interest" description="Disordered" evidence="1">
    <location>
        <begin position="45"/>
        <end position="66"/>
    </location>
</feature>
<name>A0A9P4X036_9PLEO</name>
<comment type="caution">
    <text evidence="3">The sequence shown here is derived from an EMBL/GenBank/DDBJ whole genome shotgun (WGS) entry which is preliminary data.</text>
</comment>
<evidence type="ECO:0000256" key="1">
    <source>
        <dbReference type="SAM" id="MobiDB-lite"/>
    </source>
</evidence>
<sequence length="109" mass="12290">MRTLLIIFTLLAPLVISKVLPVEPPLNFTSPNSFELSADARRSLFAPRDTSLPGGDPEWEDPDDKMRDDGLCHGERLLHAMTLKELYAAWALGWPYLLSPWDGNLKDEL</sequence>
<feature type="signal peptide" evidence="2">
    <location>
        <begin position="1"/>
        <end position="17"/>
    </location>
</feature>
<dbReference type="AlphaFoldDB" id="A0A9P4X036"/>
<dbReference type="EMBL" id="SWKV01000004">
    <property type="protein sequence ID" value="KAF3046601.1"/>
    <property type="molecule type" value="Genomic_DNA"/>
</dbReference>
<dbReference type="Proteomes" id="UP000758155">
    <property type="component" value="Unassembled WGS sequence"/>
</dbReference>
<feature type="chain" id="PRO_5040515943" evidence="2">
    <location>
        <begin position="18"/>
        <end position="109"/>
    </location>
</feature>
<reference evidence="3" key="1">
    <citation type="submission" date="2019-04" db="EMBL/GenBank/DDBJ databases">
        <title>Sequencing of skin fungus with MAO and IRED activity.</title>
        <authorList>
            <person name="Marsaioli A.J."/>
            <person name="Bonatto J.M.C."/>
            <person name="Reis Junior O."/>
        </authorList>
    </citation>
    <scope>NUCLEOTIDE SEQUENCE</scope>
    <source>
        <strain evidence="3">28M1</strain>
    </source>
</reference>
<evidence type="ECO:0000256" key="2">
    <source>
        <dbReference type="SAM" id="SignalP"/>
    </source>
</evidence>
<evidence type="ECO:0000313" key="3">
    <source>
        <dbReference type="EMBL" id="KAF3046601.1"/>
    </source>
</evidence>
<gene>
    <name evidence="3" type="ORF">E8E12_011157</name>
</gene>
<keyword evidence="4" id="KW-1185">Reference proteome</keyword>
<proteinExistence type="predicted"/>
<accession>A0A9P4X036</accession>
<evidence type="ECO:0000313" key="4">
    <source>
        <dbReference type="Proteomes" id="UP000758155"/>
    </source>
</evidence>